<proteinExistence type="predicted"/>
<organism evidence="1 2">
    <name type="scientific">Vigna mungo</name>
    <name type="common">Black gram</name>
    <name type="synonym">Phaseolus mungo</name>
    <dbReference type="NCBI Taxonomy" id="3915"/>
    <lineage>
        <taxon>Eukaryota</taxon>
        <taxon>Viridiplantae</taxon>
        <taxon>Streptophyta</taxon>
        <taxon>Embryophyta</taxon>
        <taxon>Tracheophyta</taxon>
        <taxon>Spermatophyta</taxon>
        <taxon>Magnoliopsida</taxon>
        <taxon>eudicotyledons</taxon>
        <taxon>Gunneridae</taxon>
        <taxon>Pentapetalae</taxon>
        <taxon>rosids</taxon>
        <taxon>fabids</taxon>
        <taxon>Fabales</taxon>
        <taxon>Fabaceae</taxon>
        <taxon>Papilionoideae</taxon>
        <taxon>50 kb inversion clade</taxon>
        <taxon>NPAAA clade</taxon>
        <taxon>indigoferoid/millettioid clade</taxon>
        <taxon>Phaseoleae</taxon>
        <taxon>Vigna</taxon>
    </lineage>
</organism>
<dbReference type="Proteomes" id="UP001374535">
    <property type="component" value="Chromosome 11"/>
</dbReference>
<protein>
    <submittedName>
        <fullName evidence="1">Uncharacterized protein</fullName>
    </submittedName>
</protein>
<reference evidence="1 2" key="1">
    <citation type="journal article" date="2023" name="Life. Sci Alliance">
        <title>Evolutionary insights into 3D genome organization and epigenetic landscape of Vigna mungo.</title>
        <authorList>
            <person name="Junaid A."/>
            <person name="Singh B."/>
            <person name="Bhatia S."/>
        </authorList>
    </citation>
    <scope>NUCLEOTIDE SEQUENCE [LARGE SCALE GENOMIC DNA]</scope>
    <source>
        <strain evidence="1">Urdbean</strain>
    </source>
</reference>
<accession>A0AAQ3MI48</accession>
<keyword evidence="2" id="KW-1185">Reference proteome</keyword>
<evidence type="ECO:0000313" key="2">
    <source>
        <dbReference type="Proteomes" id="UP001374535"/>
    </source>
</evidence>
<gene>
    <name evidence="1" type="ORF">V8G54_037180</name>
</gene>
<name>A0AAQ3MI48_VIGMU</name>
<evidence type="ECO:0000313" key="1">
    <source>
        <dbReference type="EMBL" id="WVY91666.1"/>
    </source>
</evidence>
<sequence length="104" mass="11443">MRENDGLPTQGFDDGGLFNTIPRPWHNSEKVWIYVTVRVSIETTECVDGGFHVQRCFEMSERSASTMSDTTPVNGDSPMNALLRFLGGGPSLGIVNCLSEISNF</sequence>
<dbReference type="EMBL" id="CP144690">
    <property type="protein sequence ID" value="WVY91666.1"/>
    <property type="molecule type" value="Genomic_DNA"/>
</dbReference>
<dbReference type="AlphaFoldDB" id="A0AAQ3MI48"/>